<evidence type="ECO:0000256" key="5">
    <source>
        <dbReference type="ARBA" id="ARBA00023295"/>
    </source>
</evidence>
<dbReference type="EC" id="3.2.1.4" evidence="9"/>
<evidence type="ECO:0000313" key="10">
    <source>
        <dbReference type="Proteomes" id="UP000319143"/>
    </source>
</evidence>
<keyword evidence="6" id="KW-0624">Polysaccharide degradation</keyword>
<dbReference type="GO" id="GO:0008422">
    <property type="term" value="F:beta-glucosidase activity"/>
    <property type="evidence" value="ECO:0007669"/>
    <property type="project" value="TreeGrafter"/>
</dbReference>
<dbReference type="Pfam" id="PF00150">
    <property type="entry name" value="Cellulase"/>
    <property type="match status" value="1"/>
</dbReference>
<evidence type="ECO:0000256" key="6">
    <source>
        <dbReference type="ARBA" id="ARBA00023326"/>
    </source>
</evidence>
<dbReference type="GO" id="GO:0005576">
    <property type="term" value="C:extracellular region"/>
    <property type="evidence" value="ECO:0007669"/>
    <property type="project" value="TreeGrafter"/>
</dbReference>
<organism evidence="9 10">
    <name type="scientific">Novipirellula artificiosorum</name>
    <dbReference type="NCBI Taxonomy" id="2528016"/>
    <lineage>
        <taxon>Bacteria</taxon>
        <taxon>Pseudomonadati</taxon>
        <taxon>Planctomycetota</taxon>
        <taxon>Planctomycetia</taxon>
        <taxon>Pirellulales</taxon>
        <taxon>Pirellulaceae</taxon>
        <taxon>Novipirellula</taxon>
    </lineage>
</organism>
<evidence type="ECO:0000256" key="2">
    <source>
        <dbReference type="ARBA" id="ARBA00022801"/>
    </source>
</evidence>
<dbReference type="OrthoDB" id="9800475at2"/>
<dbReference type="Gene3D" id="2.60.120.260">
    <property type="entry name" value="Galactose-binding domain-like"/>
    <property type="match status" value="1"/>
</dbReference>
<keyword evidence="5 7" id="KW-0326">Glycosidase</keyword>
<name>A0A5C6DEI2_9BACT</name>
<protein>
    <submittedName>
        <fullName evidence="9">Endoglucanase C</fullName>
        <ecNumber evidence="9">3.2.1.4</ecNumber>
    </submittedName>
</protein>
<dbReference type="RefSeq" id="WP_146528734.1">
    <property type="nucleotide sequence ID" value="NZ_SJPV01000008.1"/>
</dbReference>
<evidence type="ECO:0000256" key="7">
    <source>
        <dbReference type="RuleBase" id="RU361153"/>
    </source>
</evidence>
<keyword evidence="10" id="KW-1185">Reference proteome</keyword>
<evidence type="ECO:0000313" key="9">
    <source>
        <dbReference type="EMBL" id="TWU34334.1"/>
    </source>
</evidence>
<proteinExistence type="inferred from homology"/>
<dbReference type="PANTHER" id="PTHR31297:SF41">
    <property type="entry name" value="ENDOGLUCANASE, PUTATIVE (AFU_ORTHOLOGUE AFUA_5G01830)-RELATED"/>
    <property type="match status" value="1"/>
</dbReference>
<dbReference type="GO" id="GO:0008810">
    <property type="term" value="F:cellulase activity"/>
    <property type="evidence" value="ECO:0007669"/>
    <property type="project" value="UniProtKB-EC"/>
</dbReference>
<evidence type="ECO:0000256" key="3">
    <source>
        <dbReference type="ARBA" id="ARBA00023001"/>
    </source>
</evidence>
<keyword evidence="4" id="KW-0119">Carbohydrate metabolism</keyword>
<reference evidence="9 10" key="1">
    <citation type="submission" date="2019-02" db="EMBL/GenBank/DDBJ databases">
        <title>Deep-cultivation of Planctomycetes and their phenomic and genomic characterization uncovers novel biology.</title>
        <authorList>
            <person name="Wiegand S."/>
            <person name="Jogler M."/>
            <person name="Boedeker C."/>
            <person name="Pinto D."/>
            <person name="Vollmers J."/>
            <person name="Rivas-Marin E."/>
            <person name="Kohn T."/>
            <person name="Peeters S.H."/>
            <person name="Heuer A."/>
            <person name="Rast P."/>
            <person name="Oberbeckmann S."/>
            <person name="Bunk B."/>
            <person name="Jeske O."/>
            <person name="Meyerdierks A."/>
            <person name="Storesund J.E."/>
            <person name="Kallscheuer N."/>
            <person name="Luecker S."/>
            <person name="Lage O.M."/>
            <person name="Pohl T."/>
            <person name="Merkel B.J."/>
            <person name="Hornburger P."/>
            <person name="Mueller R.-W."/>
            <person name="Bruemmer F."/>
            <person name="Labrenz M."/>
            <person name="Spormann A.M."/>
            <person name="Op Den Camp H."/>
            <person name="Overmann J."/>
            <person name="Amann R."/>
            <person name="Jetten M.S.M."/>
            <person name="Mascher T."/>
            <person name="Medema M.H."/>
            <person name="Devos D.P."/>
            <person name="Kaster A.-K."/>
            <person name="Ovreas L."/>
            <person name="Rohde M."/>
            <person name="Galperin M.Y."/>
            <person name="Jogler C."/>
        </authorList>
    </citation>
    <scope>NUCLEOTIDE SEQUENCE [LARGE SCALE GENOMIC DNA]</scope>
    <source>
        <strain evidence="9 10">Poly41</strain>
    </source>
</reference>
<keyword evidence="2 7" id="KW-0378">Hydrolase</keyword>
<feature type="domain" description="Glycoside hydrolase family 5" evidence="8">
    <location>
        <begin position="239"/>
        <end position="507"/>
    </location>
</feature>
<dbReference type="GO" id="GO:0030245">
    <property type="term" value="P:cellulose catabolic process"/>
    <property type="evidence" value="ECO:0007669"/>
    <property type="project" value="UniProtKB-KW"/>
</dbReference>
<dbReference type="Proteomes" id="UP000319143">
    <property type="component" value="Unassembled WGS sequence"/>
</dbReference>
<dbReference type="SUPFAM" id="SSF51445">
    <property type="entry name" value="(Trans)glycosidases"/>
    <property type="match status" value="1"/>
</dbReference>
<dbReference type="AlphaFoldDB" id="A0A5C6DEI2"/>
<dbReference type="EMBL" id="SJPV01000008">
    <property type="protein sequence ID" value="TWU34334.1"/>
    <property type="molecule type" value="Genomic_DNA"/>
</dbReference>
<dbReference type="GO" id="GO:0009986">
    <property type="term" value="C:cell surface"/>
    <property type="evidence" value="ECO:0007669"/>
    <property type="project" value="TreeGrafter"/>
</dbReference>
<accession>A0A5C6DEI2</accession>
<evidence type="ECO:0000256" key="4">
    <source>
        <dbReference type="ARBA" id="ARBA00023277"/>
    </source>
</evidence>
<dbReference type="InterPro" id="IPR017853">
    <property type="entry name" value="GH"/>
</dbReference>
<evidence type="ECO:0000259" key="8">
    <source>
        <dbReference type="Pfam" id="PF00150"/>
    </source>
</evidence>
<sequence length="549" mass="62900">MTTFTPSLFFNACSLGCRRTALRRFAPSLLAPFGLVFLCVSLANGQPSPSPQPGDVVFEMNFETTDQQAVWSDADFAKWEPGLRDSTSLCITVPKESSTGSGMITMPFDLTPYRGYQLVFDCMAKADEVTQPDQPHLGVKFMLHYQSESNGPQWQNEQNVHGTFGWRHLGFLSTIAPDAEGGVIQLGLQGSSGRVCFDEIQIRVFRKPLPRRPTPSLNRGPVFKGHHLPRLRGVMSPNTFRDQDLRTLAEDWNANVIRWQITRNWNQAGTDRELDEYDRWIDAELADLDQVLEAAQRYRIKVVVDMHSPPGGRYENRDLAIFHEPIYQDHYVKLWEKIASRYKGRSAVWGYDLVNEPVQNDPSPPGVPDYLGTQVRAAKAIRTIDSDVPIFIEACEWDSARGYPFLEPVDVPRVIYQVHLYDPHSFTHQGVQNEVTGIAYPGMIEGKQWNQQALRAVLKPVREFQLAYNVHIYVGEFSAIRWAPGAAQYLSDCIDLFEEYDWDWTYHAYREWDGWSVEHNDDPNDHESKTQPTDRQKLLLKWFSKNQKP</sequence>
<dbReference type="PANTHER" id="PTHR31297">
    <property type="entry name" value="GLUCAN ENDO-1,6-BETA-GLUCOSIDASE B"/>
    <property type="match status" value="1"/>
</dbReference>
<dbReference type="Gene3D" id="3.20.20.80">
    <property type="entry name" value="Glycosidases"/>
    <property type="match status" value="1"/>
</dbReference>
<gene>
    <name evidence="9" type="primary">celC</name>
    <name evidence="9" type="ORF">Poly41_44810</name>
</gene>
<dbReference type="InterPro" id="IPR001547">
    <property type="entry name" value="Glyco_hydro_5"/>
</dbReference>
<comment type="similarity">
    <text evidence="1 7">Belongs to the glycosyl hydrolase 5 (cellulase A) family.</text>
</comment>
<dbReference type="InterPro" id="IPR050386">
    <property type="entry name" value="Glycosyl_hydrolase_5"/>
</dbReference>
<comment type="caution">
    <text evidence="9">The sequence shown here is derived from an EMBL/GenBank/DDBJ whole genome shotgun (WGS) entry which is preliminary data.</text>
</comment>
<evidence type="ECO:0000256" key="1">
    <source>
        <dbReference type="ARBA" id="ARBA00005641"/>
    </source>
</evidence>
<keyword evidence="3" id="KW-0136">Cellulose degradation</keyword>